<accession>A0A7C9E503</accession>
<proteinExistence type="predicted"/>
<reference evidence="1" key="1">
    <citation type="journal article" date="2013" name="J. Plant Res.">
        <title>Effect of fungi and light on seed germination of three Opuntia species from semiarid lands of central Mexico.</title>
        <authorList>
            <person name="Delgado-Sanchez P."/>
            <person name="Jimenez-Bremont J.F."/>
            <person name="Guerrero-Gonzalez Mde L."/>
            <person name="Flores J."/>
        </authorList>
    </citation>
    <scope>NUCLEOTIDE SEQUENCE</scope>
    <source>
        <tissue evidence="1">Cladode</tissue>
    </source>
</reference>
<evidence type="ECO:0000313" key="1">
    <source>
        <dbReference type="EMBL" id="MBA4656746.1"/>
    </source>
</evidence>
<dbReference type="EMBL" id="GISG01193362">
    <property type="protein sequence ID" value="MBA4656746.1"/>
    <property type="molecule type" value="Transcribed_RNA"/>
</dbReference>
<sequence>MLVTIEHSNRVAIRHYISVETPVSSNGVTKKFGISTSRDAINLIVRAHNTCHLPFPHTFSEWYVKCVHYILFAHLSIEVEAINAAPIIKIIGSVVLTTSRHFQPVTVISL</sequence>
<dbReference type="AlphaFoldDB" id="A0A7C9E503"/>
<name>A0A7C9E503_OPUST</name>
<organism evidence="1">
    <name type="scientific">Opuntia streptacantha</name>
    <name type="common">Prickly pear cactus</name>
    <name type="synonym">Opuntia cardona</name>
    <dbReference type="NCBI Taxonomy" id="393608"/>
    <lineage>
        <taxon>Eukaryota</taxon>
        <taxon>Viridiplantae</taxon>
        <taxon>Streptophyta</taxon>
        <taxon>Embryophyta</taxon>
        <taxon>Tracheophyta</taxon>
        <taxon>Spermatophyta</taxon>
        <taxon>Magnoliopsida</taxon>
        <taxon>eudicotyledons</taxon>
        <taxon>Gunneridae</taxon>
        <taxon>Pentapetalae</taxon>
        <taxon>Caryophyllales</taxon>
        <taxon>Cactineae</taxon>
        <taxon>Cactaceae</taxon>
        <taxon>Opuntioideae</taxon>
        <taxon>Opuntia</taxon>
    </lineage>
</organism>
<protein>
    <submittedName>
        <fullName evidence="1">Uncharacterized protein</fullName>
    </submittedName>
</protein>
<reference evidence="1" key="2">
    <citation type="submission" date="2020-07" db="EMBL/GenBank/DDBJ databases">
        <authorList>
            <person name="Vera ALvarez R."/>
            <person name="Arias-Moreno D.M."/>
            <person name="Jimenez-Jacinto V."/>
            <person name="Jimenez-Bremont J.F."/>
            <person name="Swaminathan K."/>
            <person name="Moose S.P."/>
            <person name="Guerrero-Gonzalez M.L."/>
            <person name="Marino-Ramirez L."/>
            <person name="Landsman D."/>
            <person name="Rodriguez-Kessler M."/>
            <person name="Delgado-Sanchez P."/>
        </authorList>
    </citation>
    <scope>NUCLEOTIDE SEQUENCE</scope>
    <source>
        <tissue evidence="1">Cladode</tissue>
    </source>
</reference>